<accession>A0A9R1X935</accession>
<evidence type="ECO:0000256" key="1">
    <source>
        <dbReference type="SAM" id="MobiDB-lite"/>
    </source>
</evidence>
<keyword evidence="3" id="KW-1185">Reference proteome</keyword>
<evidence type="ECO:0000313" key="2">
    <source>
        <dbReference type="EMBL" id="KAJ0203961.1"/>
    </source>
</evidence>
<organism evidence="2 3">
    <name type="scientific">Lactuca sativa</name>
    <name type="common">Garden lettuce</name>
    <dbReference type="NCBI Taxonomy" id="4236"/>
    <lineage>
        <taxon>Eukaryota</taxon>
        <taxon>Viridiplantae</taxon>
        <taxon>Streptophyta</taxon>
        <taxon>Embryophyta</taxon>
        <taxon>Tracheophyta</taxon>
        <taxon>Spermatophyta</taxon>
        <taxon>Magnoliopsida</taxon>
        <taxon>eudicotyledons</taxon>
        <taxon>Gunneridae</taxon>
        <taxon>Pentapetalae</taxon>
        <taxon>asterids</taxon>
        <taxon>campanulids</taxon>
        <taxon>Asterales</taxon>
        <taxon>Asteraceae</taxon>
        <taxon>Cichorioideae</taxon>
        <taxon>Cichorieae</taxon>
        <taxon>Lactucinae</taxon>
        <taxon>Lactuca</taxon>
    </lineage>
</organism>
<gene>
    <name evidence="2" type="ORF">LSAT_V11C500253860</name>
</gene>
<reference evidence="2 3" key="1">
    <citation type="journal article" date="2017" name="Nat. Commun.">
        <title>Genome assembly with in vitro proximity ligation data and whole-genome triplication in lettuce.</title>
        <authorList>
            <person name="Reyes-Chin-Wo S."/>
            <person name="Wang Z."/>
            <person name="Yang X."/>
            <person name="Kozik A."/>
            <person name="Arikit S."/>
            <person name="Song C."/>
            <person name="Xia L."/>
            <person name="Froenicke L."/>
            <person name="Lavelle D.O."/>
            <person name="Truco M.J."/>
            <person name="Xia R."/>
            <person name="Zhu S."/>
            <person name="Xu C."/>
            <person name="Xu H."/>
            <person name="Xu X."/>
            <person name="Cox K."/>
            <person name="Korf I."/>
            <person name="Meyers B.C."/>
            <person name="Michelmore R.W."/>
        </authorList>
    </citation>
    <scope>NUCLEOTIDE SEQUENCE [LARGE SCALE GENOMIC DNA]</scope>
    <source>
        <strain evidence="3">cv. Salinas</strain>
        <tissue evidence="2">Seedlings</tissue>
    </source>
</reference>
<dbReference type="EMBL" id="NBSK02000005">
    <property type="protein sequence ID" value="KAJ0203961.1"/>
    <property type="molecule type" value="Genomic_DNA"/>
</dbReference>
<protein>
    <submittedName>
        <fullName evidence="2">Uncharacterized protein</fullName>
    </submittedName>
</protein>
<evidence type="ECO:0000313" key="3">
    <source>
        <dbReference type="Proteomes" id="UP000235145"/>
    </source>
</evidence>
<proteinExistence type="predicted"/>
<comment type="caution">
    <text evidence="2">The sequence shown here is derived from an EMBL/GenBank/DDBJ whole genome shotgun (WGS) entry which is preliminary data.</text>
</comment>
<dbReference type="Proteomes" id="UP000235145">
    <property type="component" value="Unassembled WGS sequence"/>
</dbReference>
<feature type="region of interest" description="Disordered" evidence="1">
    <location>
        <begin position="35"/>
        <end position="57"/>
    </location>
</feature>
<dbReference type="AlphaFoldDB" id="A0A9R1X935"/>
<name>A0A9R1X935_LACSA</name>
<sequence>MTPHTHNAGDFKVFCPRYQGTNRDFMLPTSQEGTQELGLSTSPGRKRISALPPSHSTNSLSALVEYMSPKSNQKYEELEVKRYQIKETSISQFIQRILSNPQNTNPILNPQYREITQNPVFTSKSQLTSPKTMQELQDNLEAVKMEQPQGHDEL</sequence>